<gene>
    <name evidence="17" type="ORF">EG68_10279</name>
</gene>
<evidence type="ECO:0000256" key="10">
    <source>
        <dbReference type="ARBA" id="ARBA00048307"/>
    </source>
</evidence>
<keyword evidence="6" id="KW-0560">Oxidoreductase</keyword>
<organism evidence="17 18">
    <name type="scientific">Paragonimus skrjabini miyazakii</name>
    <dbReference type="NCBI Taxonomy" id="59628"/>
    <lineage>
        <taxon>Eukaryota</taxon>
        <taxon>Metazoa</taxon>
        <taxon>Spiralia</taxon>
        <taxon>Lophotrochozoa</taxon>
        <taxon>Platyhelminthes</taxon>
        <taxon>Trematoda</taxon>
        <taxon>Digenea</taxon>
        <taxon>Plagiorchiida</taxon>
        <taxon>Troglotremata</taxon>
        <taxon>Troglotrematidae</taxon>
        <taxon>Paragonimus</taxon>
    </lineage>
</organism>
<dbReference type="Pfam" id="PF00441">
    <property type="entry name" value="Acyl-CoA_dh_1"/>
    <property type="match status" value="1"/>
</dbReference>
<evidence type="ECO:0000256" key="9">
    <source>
        <dbReference type="ARBA" id="ARBA00042821"/>
    </source>
</evidence>
<dbReference type="EMBL" id="JTDE01021633">
    <property type="protein sequence ID" value="KAF7232673.1"/>
    <property type="molecule type" value="Genomic_DNA"/>
</dbReference>
<comment type="catalytic activity">
    <reaction evidence="12">
        <text>butanoyl-CoA + oxidized [electron-transfer flavoprotein] + H(+) = (2E)-butenoyl-CoA + reduced [electron-transfer flavoprotein]</text>
        <dbReference type="Rhea" id="RHEA:24004"/>
        <dbReference type="Rhea" id="RHEA-COMP:10685"/>
        <dbReference type="Rhea" id="RHEA-COMP:10686"/>
        <dbReference type="ChEBI" id="CHEBI:15378"/>
        <dbReference type="ChEBI" id="CHEBI:57332"/>
        <dbReference type="ChEBI" id="CHEBI:57371"/>
        <dbReference type="ChEBI" id="CHEBI:57692"/>
        <dbReference type="ChEBI" id="CHEBI:58307"/>
    </reaction>
    <physiologicalReaction direction="left-to-right" evidence="12">
        <dbReference type="Rhea" id="RHEA:24005"/>
    </physiologicalReaction>
</comment>
<dbReference type="Gene3D" id="1.20.140.10">
    <property type="entry name" value="Butyryl-CoA Dehydrogenase, subunit A, domain 3"/>
    <property type="match status" value="1"/>
</dbReference>
<dbReference type="InterPro" id="IPR009100">
    <property type="entry name" value="AcylCoA_DH/oxidase_NM_dom_sf"/>
</dbReference>
<dbReference type="AlphaFoldDB" id="A0A8S9YC33"/>
<evidence type="ECO:0000256" key="5">
    <source>
        <dbReference type="ARBA" id="ARBA00022827"/>
    </source>
</evidence>
<dbReference type="GO" id="GO:0005739">
    <property type="term" value="C:mitochondrion"/>
    <property type="evidence" value="ECO:0007669"/>
    <property type="project" value="TreeGrafter"/>
</dbReference>
<evidence type="ECO:0000256" key="1">
    <source>
        <dbReference type="ARBA" id="ARBA00001974"/>
    </source>
</evidence>
<evidence type="ECO:0000313" key="18">
    <source>
        <dbReference type="Proteomes" id="UP000822476"/>
    </source>
</evidence>
<dbReference type="FunFam" id="1.20.140.10:FF:000002">
    <property type="entry name" value="Acyl-CoA dehydrogenase short/branched chain"/>
    <property type="match status" value="1"/>
</dbReference>
<evidence type="ECO:0000259" key="16">
    <source>
        <dbReference type="Pfam" id="PF00441"/>
    </source>
</evidence>
<dbReference type="OrthoDB" id="10262177at2759"/>
<comment type="caution">
    <text evidence="17">The sequence shown here is derived from an EMBL/GenBank/DDBJ whole genome shotgun (WGS) entry which is preliminary data.</text>
</comment>
<evidence type="ECO:0000313" key="17">
    <source>
        <dbReference type="EMBL" id="KAF7232673.1"/>
    </source>
</evidence>
<comment type="catalytic activity">
    <reaction evidence="11">
        <text>(2R)-2-methylbutanoyl-CoA + oxidized [electron-transfer flavoprotein] + H(+) = ethylacryloyl-CoA + reduced [electron-transfer flavoprotein]</text>
        <dbReference type="Rhea" id="RHEA:65296"/>
        <dbReference type="Rhea" id="RHEA-COMP:10685"/>
        <dbReference type="Rhea" id="RHEA-COMP:10686"/>
        <dbReference type="ChEBI" id="CHEBI:15378"/>
        <dbReference type="ChEBI" id="CHEBI:57692"/>
        <dbReference type="ChEBI" id="CHEBI:58307"/>
        <dbReference type="ChEBI" id="CHEBI:156439"/>
        <dbReference type="ChEBI" id="CHEBI:156440"/>
    </reaction>
    <physiologicalReaction direction="left-to-right" evidence="11">
        <dbReference type="Rhea" id="RHEA:65297"/>
    </physiologicalReaction>
</comment>
<keyword evidence="4" id="KW-0285">Flavoprotein</keyword>
<evidence type="ECO:0000256" key="6">
    <source>
        <dbReference type="ARBA" id="ARBA00023002"/>
    </source>
</evidence>
<dbReference type="InterPro" id="IPR006089">
    <property type="entry name" value="Acyl-CoA_DH_CS"/>
</dbReference>
<comment type="catalytic activity">
    <reaction evidence="13">
        <text>hexanoyl-CoA + oxidized [electron-transfer flavoprotein] + H(+) = (2E)-hexenoyl-CoA + reduced [electron-transfer flavoprotein]</text>
        <dbReference type="Rhea" id="RHEA:43464"/>
        <dbReference type="Rhea" id="RHEA-COMP:10685"/>
        <dbReference type="Rhea" id="RHEA-COMP:10686"/>
        <dbReference type="ChEBI" id="CHEBI:15378"/>
        <dbReference type="ChEBI" id="CHEBI:57692"/>
        <dbReference type="ChEBI" id="CHEBI:58307"/>
        <dbReference type="ChEBI" id="CHEBI:62077"/>
        <dbReference type="ChEBI" id="CHEBI:62620"/>
    </reaction>
    <physiologicalReaction direction="left-to-right" evidence="13">
        <dbReference type="Rhea" id="RHEA:43465"/>
    </physiologicalReaction>
</comment>
<dbReference type="GO" id="GO:0003995">
    <property type="term" value="F:acyl-CoA dehydrogenase activity"/>
    <property type="evidence" value="ECO:0007669"/>
    <property type="project" value="InterPro"/>
</dbReference>
<sequence length="243" mass="27442">MPQFRLPICRLFSFRFTVKKRLWSPKFIDNIYIVFAQGYKGITTFIVPRDTPGLSIGKNEKKLGLRASSTCQVNLDDVRVPKTAVLGELGLGYRYAIEMLNEGRTGIAAQMLGLAEGCFTHAVHYVRERKQFGSRVWDFQAIQHQIAELATQLAAARTFVYNTARRKEAGLPIQKESAMAKYFASNLACTVTSRSVEWLGGVGFTEDYPVEKYYRDVKIGTIYEGTNNILLNTIAKCLDKEFV</sequence>
<evidence type="ECO:0000256" key="2">
    <source>
        <dbReference type="ARBA" id="ARBA00005189"/>
    </source>
</evidence>
<evidence type="ECO:0000256" key="7">
    <source>
        <dbReference type="ARBA" id="ARBA00039850"/>
    </source>
</evidence>
<dbReference type="PANTHER" id="PTHR43884">
    <property type="entry name" value="ACYL-COA DEHYDROGENASE"/>
    <property type="match status" value="1"/>
</dbReference>
<feature type="domain" description="Acyl-CoA dehydrogenase/oxidase C-terminal" evidence="16">
    <location>
        <begin position="92"/>
        <end position="236"/>
    </location>
</feature>
<evidence type="ECO:0000256" key="3">
    <source>
        <dbReference type="ARBA" id="ARBA00009347"/>
    </source>
</evidence>
<evidence type="ECO:0000256" key="12">
    <source>
        <dbReference type="ARBA" id="ARBA00049096"/>
    </source>
</evidence>
<comment type="catalytic activity">
    <reaction evidence="10">
        <text>valproyl-CoA + oxidized [electron-transfer flavoprotein] + H(+) = (2E)-2-propylpent-2-enoyl-CoA + reduced [electron-transfer flavoprotein]</text>
        <dbReference type="Rhea" id="RHEA:65344"/>
        <dbReference type="Rhea" id="RHEA-COMP:10685"/>
        <dbReference type="Rhea" id="RHEA-COMP:10686"/>
        <dbReference type="ChEBI" id="CHEBI:15378"/>
        <dbReference type="ChEBI" id="CHEBI:57692"/>
        <dbReference type="ChEBI" id="CHEBI:58307"/>
        <dbReference type="ChEBI" id="CHEBI:156457"/>
        <dbReference type="ChEBI" id="CHEBI:156458"/>
    </reaction>
    <physiologicalReaction direction="left-to-right" evidence="10">
        <dbReference type="Rhea" id="RHEA:65345"/>
    </physiologicalReaction>
</comment>
<name>A0A8S9YC33_9TREM</name>
<proteinExistence type="inferred from homology"/>
<evidence type="ECO:0000256" key="4">
    <source>
        <dbReference type="ARBA" id="ARBA00022630"/>
    </source>
</evidence>
<comment type="catalytic activity">
    <reaction evidence="15">
        <text>2-methylpropanoyl-CoA + oxidized [electron-transfer flavoprotein] + H(+) = 2-methylpropenoyl-CoA + reduced [electron-transfer flavoprotein]</text>
        <dbReference type="Rhea" id="RHEA:44180"/>
        <dbReference type="Rhea" id="RHEA-COMP:10685"/>
        <dbReference type="Rhea" id="RHEA-COMP:10686"/>
        <dbReference type="ChEBI" id="CHEBI:15378"/>
        <dbReference type="ChEBI" id="CHEBI:57338"/>
        <dbReference type="ChEBI" id="CHEBI:57692"/>
        <dbReference type="ChEBI" id="CHEBI:58307"/>
        <dbReference type="ChEBI" id="CHEBI:62500"/>
    </reaction>
    <physiologicalReaction direction="left-to-right" evidence="15">
        <dbReference type="Rhea" id="RHEA:44181"/>
    </physiologicalReaction>
</comment>
<dbReference type="SUPFAM" id="SSF56645">
    <property type="entry name" value="Acyl-CoA dehydrogenase NM domain-like"/>
    <property type="match status" value="1"/>
</dbReference>
<dbReference type="SUPFAM" id="SSF47203">
    <property type="entry name" value="Acyl-CoA dehydrogenase C-terminal domain-like"/>
    <property type="match status" value="1"/>
</dbReference>
<evidence type="ECO:0000256" key="15">
    <source>
        <dbReference type="ARBA" id="ARBA00051903"/>
    </source>
</evidence>
<evidence type="ECO:0000256" key="13">
    <source>
        <dbReference type="ARBA" id="ARBA00049192"/>
    </source>
</evidence>
<comment type="pathway">
    <text evidence="2">Lipid metabolism.</text>
</comment>
<dbReference type="Proteomes" id="UP000822476">
    <property type="component" value="Unassembled WGS sequence"/>
</dbReference>
<dbReference type="PROSITE" id="PS00073">
    <property type="entry name" value="ACYL_COA_DH_2"/>
    <property type="match status" value="1"/>
</dbReference>
<keyword evidence="18" id="KW-1185">Reference proteome</keyword>
<reference evidence="17" key="1">
    <citation type="submission" date="2019-07" db="EMBL/GenBank/DDBJ databases">
        <title>Annotation for the trematode Paragonimus miyazaki's.</title>
        <authorList>
            <person name="Choi Y.-J."/>
        </authorList>
    </citation>
    <scope>NUCLEOTIDE SEQUENCE</scope>
    <source>
        <strain evidence="17">Japan</strain>
    </source>
</reference>
<comment type="similarity">
    <text evidence="3">Belongs to the acyl-CoA dehydrogenase family.</text>
</comment>
<dbReference type="InterPro" id="IPR009075">
    <property type="entry name" value="AcylCo_DH/oxidase_C"/>
</dbReference>
<dbReference type="Gene3D" id="2.40.110.10">
    <property type="entry name" value="Butyryl-CoA Dehydrogenase, subunit A, domain 2"/>
    <property type="match status" value="1"/>
</dbReference>
<evidence type="ECO:0000256" key="8">
    <source>
        <dbReference type="ARBA" id="ARBA00041537"/>
    </source>
</evidence>
<evidence type="ECO:0000256" key="11">
    <source>
        <dbReference type="ARBA" id="ARBA00048592"/>
    </source>
</evidence>
<dbReference type="PANTHER" id="PTHR43884:SF1">
    <property type="entry name" value="SHORT_BRANCHED CHAIN SPECIFIC ACYL-COA DEHYDROGENASE, MITOCHONDRIAL"/>
    <property type="match status" value="1"/>
</dbReference>
<accession>A0A8S9YC33</accession>
<comment type="cofactor">
    <cofactor evidence="1">
        <name>FAD</name>
        <dbReference type="ChEBI" id="CHEBI:57692"/>
    </cofactor>
</comment>
<keyword evidence="5" id="KW-0274">FAD</keyword>
<dbReference type="InterPro" id="IPR046373">
    <property type="entry name" value="Acyl-CoA_Oxase/DH_mid-dom_sf"/>
</dbReference>
<evidence type="ECO:0000256" key="14">
    <source>
        <dbReference type="ARBA" id="ARBA00049552"/>
    </source>
</evidence>
<comment type="catalytic activity">
    <reaction evidence="14">
        <text>(2S)-2-methylbutanoyl-CoA + oxidized [electron-transfer flavoprotein] + H(+) = (2E)-2-methylbut-2-enoyl-CoA + reduced [electron-transfer flavoprotein]</text>
        <dbReference type="Rhea" id="RHEA:48256"/>
        <dbReference type="Rhea" id="RHEA-COMP:10685"/>
        <dbReference type="Rhea" id="RHEA-COMP:10686"/>
        <dbReference type="ChEBI" id="CHEBI:15378"/>
        <dbReference type="ChEBI" id="CHEBI:57337"/>
        <dbReference type="ChEBI" id="CHEBI:57692"/>
        <dbReference type="ChEBI" id="CHEBI:58307"/>
        <dbReference type="ChEBI" id="CHEBI:88166"/>
    </reaction>
    <physiologicalReaction direction="left-to-right" evidence="14">
        <dbReference type="Rhea" id="RHEA:48257"/>
    </physiologicalReaction>
</comment>
<dbReference type="InterPro" id="IPR036250">
    <property type="entry name" value="AcylCo_DH-like_C"/>
</dbReference>
<protein>
    <recommendedName>
        <fullName evidence="7">Short/branched chain specific acyl-CoA dehydrogenase, mitochondrial</fullName>
    </recommendedName>
    <alternativeName>
        <fullName evidence="9">2-methyl branched chain acyl-CoA dehydrogenase</fullName>
    </alternativeName>
    <alternativeName>
        <fullName evidence="8">2-methylbutyryl-coenzyme A dehydrogenase</fullName>
    </alternativeName>
</protein>